<dbReference type="EMBL" id="MT143922">
    <property type="protein sequence ID" value="QJH92803.1"/>
    <property type="molecule type" value="Genomic_DNA"/>
</dbReference>
<sequence>MLGQAEEGVDRRRGIPRSDIERVMRHYNVDEVDACLMLSEYSVEELLPERGYGLSQVAGGIIGYDGNELAAGLNAMEDSLPSGGQARVQLCTEQMPNPEDLDTFYNDMVAIGCHVTRPTARLTDGIPTTEFVLTKGSPQWAALLTIIVPVLIIGLITFGIFRIETITKALVPLLIITFGGIVLIAAVTRKPMEAAATRYLATR</sequence>
<proteinExistence type="predicted"/>
<keyword evidence="1" id="KW-0812">Transmembrane</keyword>
<protein>
    <submittedName>
        <fullName evidence="2">Uncharacterized protein</fullName>
    </submittedName>
</protein>
<feature type="transmembrane region" description="Helical" evidence="1">
    <location>
        <begin position="140"/>
        <end position="163"/>
    </location>
</feature>
<evidence type="ECO:0000313" key="2">
    <source>
        <dbReference type="EMBL" id="QJH92803.1"/>
    </source>
</evidence>
<gene>
    <name evidence="2" type="ORF">MM171A02344_0004</name>
</gene>
<name>A0A6M3X6F6_9ZZZZ</name>
<evidence type="ECO:0000256" key="1">
    <source>
        <dbReference type="SAM" id="Phobius"/>
    </source>
</evidence>
<keyword evidence="1" id="KW-1133">Transmembrane helix</keyword>
<keyword evidence="1" id="KW-0472">Membrane</keyword>
<feature type="transmembrane region" description="Helical" evidence="1">
    <location>
        <begin position="169"/>
        <end position="188"/>
    </location>
</feature>
<organism evidence="2">
    <name type="scientific">viral metagenome</name>
    <dbReference type="NCBI Taxonomy" id="1070528"/>
    <lineage>
        <taxon>unclassified sequences</taxon>
        <taxon>metagenomes</taxon>
        <taxon>organismal metagenomes</taxon>
    </lineage>
</organism>
<accession>A0A6M3X6F6</accession>
<reference evidence="2" key="1">
    <citation type="submission" date="2020-03" db="EMBL/GenBank/DDBJ databases">
        <title>The deep terrestrial virosphere.</title>
        <authorList>
            <person name="Holmfeldt K."/>
            <person name="Nilsson E."/>
            <person name="Simone D."/>
            <person name="Lopez-Fernandez M."/>
            <person name="Wu X."/>
            <person name="de Brujin I."/>
            <person name="Lundin D."/>
            <person name="Andersson A."/>
            <person name="Bertilsson S."/>
            <person name="Dopson M."/>
        </authorList>
    </citation>
    <scope>NUCLEOTIDE SEQUENCE</scope>
    <source>
        <strain evidence="2">MM171A02344</strain>
    </source>
</reference>
<dbReference type="AlphaFoldDB" id="A0A6M3X6F6"/>